<keyword evidence="1" id="KW-0378">Hydrolase</keyword>
<dbReference type="PANTHER" id="PTHR33308:SF9">
    <property type="entry name" value="PEPTIDOGLYCAN HYDROLASE FLGJ"/>
    <property type="match status" value="1"/>
</dbReference>
<sequence length="173" mass="19935">MTTKEFISKYYIQALRVSAIYNIPVTGILAQAAHESGYGNHAPGYNFFGITAGSNWRGKRQLLKTREFHNSRNIRYPIIISIAWNAAKGGYEYIVRRYFRLYSSALWAFIDYANLISNNSRYQKALDYYLYPEKYLTEIAKAGYATDPNYLTKVLAVHRDIMNALNYLGLNEA</sequence>
<feature type="domain" description="Mannosyl-glycoprotein endo-beta-N-acetylglucosamidase-like" evidence="2">
    <location>
        <begin position="3"/>
        <end position="169"/>
    </location>
</feature>
<evidence type="ECO:0000259" key="2">
    <source>
        <dbReference type="SMART" id="SM00047"/>
    </source>
</evidence>
<dbReference type="GO" id="GO:0004040">
    <property type="term" value="F:amidase activity"/>
    <property type="evidence" value="ECO:0007669"/>
    <property type="project" value="InterPro"/>
</dbReference>
<gene>
    <name evidence="3" type="ORF">TRIP_D300140</name>
</gene>
<proteinExistence type="predicted"/>
<dbReference type="EMBL" id="UPXZ01000024">
    <property type="protein sequence ID" value="VBB45237.1"/>
    <property type="molecule type" value="Genomic_DNA"/>
</dbReference>
<dbReference type="SMART" id="SM00047">
    <property type="entry name" value="LYZ2"/>
    <property type="match status" value="1"/>
</dbReference>
<organism evidence="3">
    <name type="scientific">uncultured Paludibacter sp</name>
    <dbReference type="NCBI Taxonomy" id="497635"/>
    <lineage>
        <taxon>Bacteria</taxon>
        <taxon>Pseudomonadati</taxon>
        <taxon>Bacteroidota</taxon>
        <taxon>Bacteroidia</taxon>
        <taxon>Bacteroidales</taxon>
        <taxon>Paludibacteraceae</taxon>
        <taxon>Paludibacter</taxon>
        <taxon>environmental samples</taxon>
    </lineage>
</organism>
<name>A0A653AB04_9BACT</name>
<dbReference type="InterPro" id="IPR051056">
    <property type="entry name" value="Glycosyl_Hydrolase_73"/>
</dbReference>
<dbReference type="Gene3D" id="1.10.530.10">
    <property type="match status" value="1"/>
</dbReference>
<evidence type="ECO:0000313" key="3">
    <source>
        <dbReference type="EMBL" id="VBB45237.1"/>
    </source>
</evidence>
<dbReference type="AlphaFoldDB" id="A0A653AB04"/>
<reference evidence="3" key="1">
    <citation type="submission" date="2018-07" db="EMBL/GenBank/DDBJ databases">
        <authorList>
            <consortium name="Genoscope - CEA"/>
            <person name="William W."/>
        </authorList>
    </citation>
    <scope>NUCLEOTIDE SEQUENCE</scope>
    <source>
        <strain evidence="3">IK1</strain>
    </source>
</reference>
<dbReference type="PANTHER" id="PTHR33308">
    <property type="entry name" value="PEPTIDOGLYCAN HYDROLASE FLGJ"/>
    <property type="match status" value="1"/>
</dbReference>
<dbReference type="GO" id="GO:0071973">
    <property type="term" value="P:bacterial-type flagellum-dependent cell motility"/>
    <property type="evidence" value="ECO:0007669"/>
    <property type="project" value="TreeGrafter"/>
</dbReference>
<accession>A0A653AB04</accession>
<dbReference type="InterPro" id="IPR002901">
    <property type="entry name" value="MGlyc_endo_b_GlcNAc-like_dom"/>
</dbReference>
<protein>
    <recommendedName>
        <fullName evidence="2">Mannosyl-glycoprotein endo-beta-N-acetylglucosamidase-like domain-containing protein</fullName>
    </recommendedName>
</protein>
<dbReference type="Pfam" id="PF01832">
    <property type="entry name" value="Glucosaminidase"/>
    <property type="match status" value="1"/>
</dbReference>
<evidence type="ECO:0000256" key="1">
    <source>
        <dbReference type="ARBA" id="ARBA00022801"/>
    </source>
</evidence>